<dbReference type="EMBL" id="JAXLPB010000002">
    <property type="protein sequence ID" value="MDY8108868.1"/>
    <property type="molecule type" value="Genomic_DNA"/>
</dbReference>
<evidence type="ECO:0000313" key="2">
    <source>
        <dbReference type="EMBL" id="MDY8108868.1"/>
    </source>
</evidence>
<sequence>MSQTPSVTAAPEQAIQPLTPERHGERGWTRFSSYAFAAGRALAPLAAPEVSRAALELPLGFVAHEKGWQLVAVLGLAPGQNLFVGPDGRWHGGYVPAALRSHPFYIGRAESSDQMILCIDETSGLLAQEDGEPFFDGAGQLTQPMADVWTFMQEVARGEAQLNAACARLAENDIIEPWLISLKDGENERKVEGLHRVSEDKLNALDDETFGTLRRAGIVALAYAQMLSAGHIPKLGELARAHARHAEEAERRRQSAASAAPQETGHSFAPSESLDIDWSKIG</sequence>
<feature type="compositionally biased region" description="Basic and acidic residues" evidence="1">
    <location>
        <begin position="241"/>
        <end position="253"/>
    </location>
</feature>
<proteinExistence type="predicted"/>
<gene>
    <name evidence="2" type="ORF">U0C82_06885</name>
</gene>
<feature type="region of interest" description="Disordered" evidence="1">
    <location>
        <begin position="241"/>
        <end position="282"/>
    </location>
</feature>
<dbReference type="InterPro" id="IPR010836">
    <property type="entry name" value="SapC"/>
</dbReference>
<comment type="caution">
    <text evidence="2">The sequence shown here is derived from an EMBL/GenBank/DDBJ whole genome shotgun (WGS) entry which is preliminary data.</text>
</comment>
<dbReference type="Pfam" id="PF07277">
    <property type="entry name" value="SapC"/>
    <property type="match status" value="1"/>
</dbReference>
<dbReference type="RefSeq" id="WP_322186335.1">
    <property type="nucleotide sequence ID" value="NZ_JAXLPB010000002.1"/>
</dbReference>
<evidence type="ECO:0000313" key="3">
    <source>
        <dbReference type="Proteomes" id="UP001294412"/>
    </source>
</evidence>
<accession>A0ABU5I0F7</accession>
<reference evidence="2 3" key="1">
    <citation type="submission" date="2023-12" db="EMBL/GenBank/DDBJ databases">
        <title>Description of Novel Strain Fulvimarina sp. 2208YS6-2-32 isolated from Uroteuthis (Photololigo) edulis.</title>
        <authorList>
            <person name="Park J.-S."/>
        </authorList>
    </citation>
    <scope>NUCLEOTIDE SEQUENCE [LARGE SCALE GENOMIC DNA]</scope>
    <source>
        <strain evidence="2 3">2208YS6-2-32</strain>
    </source>
</reference>
<keyword evidence="3" id="KW-1185">Reference proteome</keyword>
<protein>
    <submittedName>
        <fullName evidence="2">SapC family protein</fullName>
    </submittedName>
</protein>
<evidence type="ECO:0000256" key="1">
    <source>
        <dbReference type="SAM" id="MobiDB-lite"/>
    </source>
</evidence>
<organism evidence="2 3">
    <name type="scientific">Fulvimarina uroteuthidis</name>
    <dbReference type="NCBI Taxonomy" id="3098149"/>
    <lineage>
        <taxon>Bacteria</taxon>
        <taxon>Pseudomonadati</taxon>
        <taxon>Pseudomonadota</taxon>
        <taxon>Alphaproteobacteria</taxon>
        <taxon>Hyphomicrobiales</taxon>
        <taxon>Aurantimonadaceae</taxon>
        <taxon>Fulvimarina</taxon>
    </lineage>
</organism>
<dbReference type="Proteomes" id="UP001294412">
    <property type="component" value="Unassembled WGS sequence"/>
</dbReference>
<name>A0ABU5I0F7_9HYPH</name>
<feature type="region of interest" description="Disordered" evidence="1">
    <location>
        <begin position="1"/>
        <end position="24"/>
    </location>
</feature>